<dbReference type="Gene3D" id="3.40.50.2000">
    <property type="entry name" value="Glycogen Phosphorylase B"/>
    <property type="match status" value="2"/>
</dbReference>
<organism evidence="4 5">
    <name type="scientific">Venturia effusa</name>
    <dbReference type="NCBI Taxonomy" id="50376"/>
    <lineage>
        <taxon>Eukaryota</taxon>
        <taxon>Fungi</taxon>
        <taxon>Dikarya</taxon>
        <taxon>Ascomycota</taxon>
        <taxon>Pezizomycotina</taxon>
        <taxon>Dothideomycetes</taxon>
        <taxon>Pleosporomycetidae</taxon>
        <taxon>Venturiales</taxon>
        <taxon>Venturiaceae</taxon>
        <taxon>Venturia</taxon>
    </lineage>
</organism>
<dbReference type="Pfam" id="PF06722">
    <property type="entry name" value="EryCIII-like_C"/>
    <property type="match status" value="1"/>
</dbReference>
<dbReference type="FunFam" id="3.40.50.2000:FF:000009">
    <property type="entry name" value="Sterol 3-beta-glucosyltransferase UGT80A2"/>
    <property type="match status" value="1"/>
</dbReference>
<evidence type="ECO:0000259" key="2">
    <source>
        <dbReference type="Pfam" id="PF03033"/>
    </source>
</evidence>
<dbReference type="Proteomes" id="UP000316270">
    <property type="component" value="Chromosome 16"/>
</dbReference>
<keyword evidence="1" id="KW-0808">Transferase</keyword>
<dbReference type="OrthoDB" id="5835829at2759"/>
<dbReference type="InterPro" id="IPR050426">
    <property type="entry name" value="Glycosyltransferase_28"/>
</dbReference>
<evidence type="ECO:0000313" key="5">
    <source>
        <dbReference type="Proteomes" id="UP000316270"/>
    </source>
</evidence>
<sequence>MGKHDKTGVCEQLDDGRFNMAFHHFHHNQYSKRARKCFSAPTSEKKVLVEEGSAGKTEKGGNFTSDLTLQHFSSVPRMNVAILITGSRGDVQPFLALAHTLQKPPYSHRVRICTHSNFKAFVEDNGVEFFSIGGDPEKLMSYAVKNPGIMPSRQSMKDGDIAGRRADIAEMLEGAWRGCTEAGDGITEVDFSKDLDDLPAPFVADAIIANPPTYAHIHIAEKLAIPLHIMFTMPWSPTREFPHPLANLQAGSASSKTANYWSYRRMDLLTWEGLADLINSFRERTLLLDPITPLWGHELLTRLGVPFTYCWPDVLIPKPADWGPHISISGYWFLSMASTYKPDPELQAFLDAGPPPIYIGFGSIMVHDPDALTALVFEAVRTLGGWGTIRDKNPPENVLLLDNVPHDWLFPRVSAVVHHGGAGTTAIGISLGKPTVIVPFFGDQPWWGDMIYRAGAGPQPIRYKNLTAESFAKNIESALQPSIQIRAQELAERIKGEPGTEKAAESFSASPQMQGRSCSLIPDRVAVWKVRRTHIKLSPLAAAVLLANGKITTKQLKLLRHKAWLTTHGAQDPIVGIMGAGTTTAVAFMNDLVDFRHNLSKPKRRIKSKDVNISDDFTSEVKNPDRTASLKRMPAAAGKLAGCLAEHTLKAPVALFYNIANGFHNAPAFIYNDRTVRVRSHISDARSGIICSGEAFAYGIYDAVTGLIIQPVTGYKTSIQNSHSGGNSSTLTAGTYGIATGVGKGLAGLVLKTGAAVTGIPGYGLKGIERELEKLWTRENDLPAEEAEAMSRARREVGNAIIKAGLGAKPPGDFWGSVKHAQLGRKIAERRLWQGYRELSESMRKGEVEAVEREVFEGWSRLDGGGVGM</sequence>
<name>A0A517LN34_9PEZI</name>
<dbReference type="SUPFAM" id="SSF53756">
    <property type="entry name" value="UDP-Glycosyltransferase/glycogen phosphorylase"/>
    <property type="match status" value="1"/>
</dbReference>
<dbReference type="Pfam" id="PF03033">
    <property type="entry name" value="Glyco_transf_28"/>
    <property type="match status" value="1"/>
</dbReference>
<feature type="domain" description="Erythromycin biosynthesis protein CIII-like C-terminal" evidence="3">
    <location>
        <begin position="393"/>
        <end position="500"/>
    </location>
</feature>
<proteinExistence type="predicted"/>
<reference evidence="4 5" key="1">
    <citation type="submission" date="2019-07" db="EMBL/GenBank/DDBJ databases">
        <title>Finished genome of Venturia effusa.</title>
        <authorList>
            <person name="Young C.A."/>
            <person name="Cox M.P."/>
            <person name="Ganley A.R.D."/>
            <person name="David W.J."/>
        </authorList>
    </citation>
    <scope>NUCLEOTIDE SEQUENCE [LARGE SCALE GENOMIC DNA]</scope>
    <source>
        <strain evidence="5">albino</strain>
    </source>
</reference>
<dbReference type="InterPro" id="IPR004276">
    <property type="entry name" value="GlycoTrans_28_N"/>
</dbReference>
<dbReference type="AlphaFoldDB" id="A0A517LN34"/>
<protein>
    <submittedName>
        <fullName evidence="4">Uncharacterized protein</fullName>
    </submittedName>
</protein>
<evidence type="ECO:0000313" key="4">
    <source>
        <dbReference type="EMBL" id="QDS77053.1"/>
    </source>
</evidence>
<accession>A0A517LN34</accession>
<feature type="domain" description="Glycosyltransferase family 28 N-terminal" evidence="2">
    <location>
        <begin position="80"/>
        <end position="145"/>
    </location>
</feature>
<dbReference type="GO" id="GO:0005975">
    <property type="term" value="P:carbohydrate metabolic process"/>
    <property type="evidence" value="ECO:0007669"/>
    <property type="project" value="InterPro"/>
</dbReference>
<dbReference type="InterPro" id="IPR002213">
    <property type="entry name" value="UDP_glucos_trans"/>
</dbReference>
<gene>
    <name evidence="4" type="ORF">FKW77_006925</name>
</gene>
<dbReference type="InterPro" id="IPR010610">
    <property type="entry name" value="EryCIII-like_C"/>
</dbReference>
<dbReference type="CDD" id="cd03784">
    <property type="entry name" value="GT1_Gtf-like"/>
    <property type="match status" value="1"/>
</dbReference>
<dbReference type="PANTHER" id="PTHR48050:SF13">
    <property type="entry name" value="STEROL 3-BETA-GLUCOSYLTRANSFERASE UGT80A2"/>
    <property type="match status" value="1"/>
</dbReference>
<evidence type="ECO:0000259" key="3">
    <source>
        <dbReference type="Pfam" id="PF06722"/>
    </source>
</evidence>
<dbReference type="GO" id="GO:0016906">
    <property type="term" value="F:sterol 3-beta-glucosyltransferase activity"/>
    <property type="evidence" value="ECO:0007669"/>
    <property type="project" value="UniProtKB-ARBA"/>
</dbReference>
<dbReference type="EMBL" id="CP042200">
    <property type="protein sequence ID" value="QDS77053.1"/>
    <property type="molecule type" value="Genomic_DNA"/>
</dbReference>
<keyword evidence="5" id="KW-1185">Reference proteome</keyword>
<dbReference type="PANTHER" id="PTHR48050">
    <property type="entry name" value="STEROL 3-BETA-GLUCOSYLTRANSFERASE"/>
    <property type="match status" value="1"/>
</dbReference>
<evidence type="ECO:0000256" key="1">
    <source>
        <dbReference type="ARBA" id="ARBA00022679"/>
    </source>
</evidence>
<dbReference type="STRING" id="50376.A0A517LN34"/>